<dbReference type="InterPro" id="IPR011701">
    <property type="entry name" value="MFS"/>
</dbReference>
<dbReference type="OrthoDB" id="9986881at2759"/>
<feature type="transmembrane region" description="Helical" evidence="5">
    <location>
        <begin position="123"/>
        <end position="146"/>
    </location>
</feature>
<dbReference type="GO" id="GO:0005886">
    <property type="term" value="C:plasma membrane"/>
    <property type="evidence" value="ECO:0007669"/>
    <property type="project" value="TreeGrafter"/>
</dbReference>
<dbReference type="InterPro" id="IPR020846">
    <property type="entry name" value="MFS_dom"/>
</dbReference>
<keyword evidence="2 5" id="KW-0812">Transmembrane</keyword>
<dbReference type="CDD" id="cd17323">
    <property type="entry name" value="MFS_Tpo1_MDR_like"/>
    <property type="match status" value="1"/>
</dbReference>
<protein>
    <submittedName>
        <fullName evidence="7">MFS general substrate transporter</fullName>
    </submittedName>
</protein>
<feature type="transmembrane region" description="Helical" evidence="5">
    <location>
        <begin position="435"/>
        <end position="455"/>
    </location>
</feature>
<dbReference type="EMBL" id="ML769392">
    <property type="protein sequence ID" value="KAE9408218.1"/>
    <property type="molecule type" value="Genomic_DNA"/>
</dbReference>
<dbReference type="InterPro" id="IPR036259">
    <property type="entry name" value="MFS_trans_sf"/>
</dbReference>
<comment type="subcellular location">
    <subcellularLocation>
        <location evidence="1">Membrane</location>
        <topology evidence="1">Multi-pass membrane protein</topology>
    </subcellularLocation>
</comment>
<feature type="transmembrane region" description="Helical" evidence="5">
    <location>
        <begin position="340"/>
        <end position="361"/>
    </location>
</feature>
<dbReference type="Pfam" id="PF07690">
    <property type="entry name" value="MFS_1"/>
    <property type="match status" value="1"/>
</dbReference>
<feature type="domain" description="Major facilitator superfamily (MFS) profile" evidence="6">
    <location>
        <begin position="31"/>
        <end position="459"/>
    </location>
</feature>
<evidence type="ECO:0000256" key="2">
    <source>
        <dbReference type="ARBA" id="ARBA00022692"/>
    </source>
</evidence>
<evidence type="ECO:0000313" key="8">
    <source>
        <dbReference type="Proteomes" id="UP000799118"/>
    </source>
</evidence>
<feature type="transmembrane region" description="Helical" evidence="5">
    <location>
        <begin position="31"/>
        <end position="48"/>
    </location>
</feature>
<feature type="transmembrane region" description="Helical" evidence="5">
    <location>
        <begin position="99"/>
        <end position="117"/>
    </location>
</feature>
<feature type="transmembrane region" description="Helical" evidence="5">
    <location>
        <begin position="158"/>
        <end position="182"/>
    </location>
</feature>
<evidence type="ECO:0000256" key="4">
    <source>
        <dbReference type="ARBA" id="ARBA00023136"/>
    </source>
</evidence>
<feature type="transmembrane region" description="Helical" evidence="5">
    <location>
        <begin position="68"/>
        <end position="87"/>
    </location>
</feature>
<dbReference type="Gene3D" id="1.20.1250.20">
    <property type="entry name" value="MFS general substrate transporter like domains"/>
    <property type="match status" value="1"/>
</dbReference>
<feature type="transmembrane region" description="Helical" evidence="5">
    <location>
        <begin position="264"/>
        <end position="283"/>
    </location>
</feature>
<feature type="transmembrane region" description="Helical" evidence="5">
    <location>
        <begin position="398"/>
        <end position="423"/>
    </location>
</feature>
<dbReference type="SUPFAM" id="SSF103473">
    <property type="entry name" value="MFS general substrate transporter"/>
    <property type="match status" value="1"/>
</dbReference>
<dbReference type="FunFam" id="1.20.1250.20:FF:000011">
    <property type="entry name" value="MFS multidrug transporter, putative"/>
    <property type="match status" value="1"/>
</dbReference>
<keyword evidence="4 5" id="KW-0472">Membrane</keyword>
<feature type="transmembrane region" description="Helical" evidence="5">
    <location>
        <begin position="367"/>
        <end position="391"/>
    </location>
</feature>
<reference evidence="7" key="1">
    <citation type="journal article" date="2019" name="Environ. Microbiol.">
        <title>Fungal ecological strategies reflected in gene transcription - a case study of two litter decomposers.</title>
        <authorList>
            <person name="Barbi F."/>
            <person name="Kohler A."/>
            <person name="Barry K."/>
            <person name="Baskaran P."/>
            <person name="Daum C."/>
            <person name="Fauchery L."/>
            <person name="Ihrmark K."/>
            <person name="Kuo A."/>
            <person name="LaButti K."/>
            <person name="Lipzen A."/>
            <person name="Morin E."/>
            <person name="Grigoriev I.V."/>
            <person name="Henrissat B."/>
            <person name="Lindahl B."/>
            <person name="Martin F."/>
        </authorList>
    </citation>
    <scope>NUCLEOTIDE SEQUENCE</scope>
    <source>
        <strain evidence="7">JB14</strain>
    </source>
</reference>
<accession>A0A6A4IG28</accession>
<evidence type="ECO:0000256" key="1">
    <source>
        <dbReference type="ARBA" id="ARBA00004141"/>
    </source>
</evidence>
<dbReference type="Proteomes" id="UP000799118">
    <property type="component" value="Unassembled WGS sequence"/>
</dbReference>
<dbReference type="PANTHER" id="PTHR23502">
    <property type="entry name" value="MAJOR FACILITATOR SUPERFAMILY"/>
    <property type="match status" value="1"/>
</dbReference>
<feature type="transmembrane region" description="Helical" evidence="5">
    <location>
        <begin position="188"/>
        <end position="217"/>
    </location>
</feature>
<dbReference type="PROSITE" id="PS50850">
    <property type="entry name" value="MFS"/>
    <property type="match status" value="1"/>
</dbReference>
<organism evidence="7 8">
    <name type="scientific">Gymnopus androsaceus JB14</name>
    <dbReference type="NCBI Taxonomy" id="1447944"/>
    <lineage>
        <taxon>Eukaryota</taxon>
        <taxon>Fungi</taxon>
        <taxon>Dikarya</taxon>
        <taxon>Basidiomycota</taxon>
        <taxon>Agaricomycotina</taxon>
        <taxon>Agaricomycetes</taxon>
        <taxon>Agaricomycetidae</taxon>
        <taxon>Agaricales</taxon>
        <taxon>Marasmiineae</taxon>
        <taxon>Omphalotaceae</taxon>
        <taxon>Gymnopus</taxon>
    </lineage>
</organism>
<dbReference type="PANTHER" id="PTHR23502:SF173">
    <property type="entry name" value="MFS-MULTIDRUG-RESISTANCE TRANSPORTER-RELATED"/>
    <property type="match status" value="1"/>
</dbReference>
<name>A0A6A4IG28_9AGAR</name>
<evidence type="ECO:0000256" key="5">
    <source>
        <dbReference type="SAM" id="Phobius"/>
    </source>
</evidence>
<keyword evidence="8" id="KW-1185">Reference proteome</keyword>
<evidence type="ECO:0000313" key="7">
    <source>
        <dbReference type="EMBL" id="KAE9408218.1"/>
    </source>
</evidence>
<dbReference type="GO" id="GO:0022857">
    <property type="term" value="F:transmembrane transporter activity"/>
    <property type="evidence" value="ECO:0007669"/>
    <property type="project" value="InterPro"/>
</dbReference>
<gene>
    <name evidence="7" type="ORF">BT96DRAFT_849899</name>
</gene>
<sequence length="484" mass="53324">MQDAERDSDPYLVTFDIDDPKNPMNWSRAQRWYLTIFGGLLVLNATFASSAPSEVLGMIEEFKLSDEVATLMISLFVAGYCVGPLVFGPLSEEFGRRPVFIGSFFIYTLFQVAMAVSKNTASILVFRFLGGTFASAPLTNSGALVADIWDSKTRGKALAIFTLAPFAGPALGPTVAGFMYVSGVSWRWLFGVLAIFAGVCWVGIVFTLPETYAPILLAQKARQKRKDTGDDRYYAAIEATKKTLAQQIENVLARPFVMLIQEPMLLSATVYMSFVYGCLYLLFEAYPIVFERFNAGLQGLCFLPLLIGGAVGVTLYVLIFNPRYEREVARCAPNPVPPEFRLEMILIAAPLYAASFFWFAWTSYPSVSFWAPMMAGGLMGFSINWIFLGLFNYIVDSFAMMAASALAANTVVRSLFGAGFPLFAEQMYDKLGSQWASSLLGFIALIMVPIPFVFLKYGAKLRAKSKHAIANSSARSKESDNSST</sequence>
<feature type="transmembrane region" description="Helical" evidence="5">
    <location>
        <begin position="295"/>
        <end position="319"/>
    </location>
</feature>
<dbReference type="AlphaFoldDB" id="A0A6A4IG28"/>
<proteinExistence type="predicted"/>
<keyword evidence="3 5" id="KW-1133">Transmembrane helix</keyword>
<evidence type="ECO:0000259" key="6">
    <source>
        <dbReference type="PROSITE" id="PS50850"/>
    </source>
</evidence>
<evidence type="ECO:0000256" key="3">
    <source>
        <dbReference type="ARBA" id="ARBA00022989"/>
    </source>
</evidence>